<dbReference type="OrthoDB" id="2942186at2"/>
<organism evidence="1 2">
    <name type="scientific">Caryophanon latum</name>
    <dbReference type="NCBI Taxonomy" id="33977"/>
    <lineage>
        <taxon>Bacteria</taxon>
        <taxon>Bacillati</taxon>
        <taxon>Bacillota</taxon>
        <taxon>Bacilli</taxon>
        <taxon>Bacillales</taxon>
        <taxon>Caryophanaceae</taxon>
        <taxon>Caryophanon</taxon>
    </lineage>
</organism>
<dbReference type="Proteomes" id="UP000093482">
    <property type="component" value="Unassembled WGS sequence"/>
</dbReference>
<dbReference type="InterPro" id="IPR025906">
    <property type="entry name" value="YjfB_motility"/>
</dbReference>
<dbReference type="Pfam" id="PF14070">
    <property type="entry name" value="YjfB_motility"/>
    <property type="match status" value="1"/>
</dbReference>
<dbReference type="EMBL" id="MATO01000003">
    <property type="protein sequence ID" value="OCS94248.1"/>
    <property type="molecule type" value="Genomic_DNA"/>
</dbReference>
<gene>
    <name evidence="1" type="ORF">A6K76_04045</name>
</gene>
<sequence>MDINSIMSSQLAELQQTLQMSLLDKSMNTQAGAVAQLLEAAPQAPAAQHPYKGSVVDVSV</sequence>
<dbReference type="GO" id="GO:0016740">
    <property type="term" value="F:transferase activity"/>
    <property type="evidence" value="ECO:0007669"/>
    <property type="project" value="UniProtKB-KW"/>
</dbReference>
<dbReference type="AlphaFoldDB" id="A0A1C0Z4I3"/>
<evidence type="ECO:0000313" key="1">
    <source>
        <dbReference type="EMBL" id="OCS94248.1"/>
    </source>
</evidence>
<proteinExistence type="predicted"/>
<reference evidence="1 2" key="1">
    <citation type="submission" date="2016-07" db="EMBL/GenBank/DDBJ databases">
        <title>Caryophanon latum genome sequencing.</title>
        <authorList>
            <person name="Verma A."/>
            <person name="Pal Y."/>
            <person name="Krishnamurthi S."/>
        </authorList>
    </citation>
    <scope>NUCLEOTIDE SEQUENCE [LARGE SCALE GENOMIC DNA]</scope>
    <source>
        <strain evidence="1 2">DSM 14151</strain>
    </source>
</reference>
<evidence type="ECO:0000313" key="2">
    <source>
        <dbReference type="Proteomes" id="UP000093482"/>
    </source>
</evidence>
<dbReference type="RefSeq" id="WP_066461244.1">
    <property type="nucleotide sequence ID" value="NZ_MATO01000003.1"/>
</dbReference>
<name>A0A1C0Z4I3_9BACL</name>
<keyword evidence="1" id="KW-0808">Transferase</keyword>
<comment type="caution">
    <text evidence="1">The sequence shown here is derived from an EMBL/GenBank/DDBJ whole genome shotgun (WGS) entry which is preliminary data.</text>
</comment>
<keyword evidence="2" id="KW-1185">Reference proteome</keyword>
<accession>A0A1C0Z4I3</accession>
<protein>
    <submittedName>
        <fullName evidence="1">Polyribonucleotide nucleotidyltransferase</fullName>
    </submittedName>
</protein>